<feature type="non-terminal residue" evidence="2">
    <location>
        <position position="341"/>
    </location>
</feature>
<evidence type="ECO:0000313" key="3">
    <source>
        <dbReference type="Proteomes" id="UP000274822"/>
    </source>
</evidence>
<proteinExistence type="predicted"/>
<feature type="non-terminal residue" evidence="2">
    <location>
        <position position="1"/>
    </location>
</feature>
<gene>
    <name evidence="2" type="ORF">BC938DRAFT_477556</name>
</gene>
<evidence type="ECO:0000313" key="2">
    <source>
        <dbReference type="EMBL" id="RUS14055.1"/>
    </source>
</evidence>
<evidence type="ECO:0008006" key="4">
    <source>
        <dbReference type="Google" id="ProtNLM"/>
    </source>
</evidence>
<sequence length="341" mass="38024">SKPRKPPSPSSLTRSHQPPPTHVLPVHHTTLTPAKLTMSQYAKLPTADPEKLQDQNCSVLVAYHPNFAQPAQPRCEGQSCRRTFWKRFLICSFVFFLTFNVARNMCRNFPGFYQDSYYTDEFDLGLNYDGLRICEDVDLIPWRGNGNFEFDPELIRSLIVKLNGMTQHGTVNIHSHDGNERNSTQISVQVLLSDENLQKTIVVDAFLQGDAFSVFITTPRELTDECVKVDIEISFPSTLASFGDLEVKVPNFDVYEHCIAELRFNEVDIGTTYGNVFAGNLVASSAYASTTNGAITGHFAVSQSFEANVANGWVNATVEPFAEGKWDLSAKSVNGWVKLAV</sequence>
<dbReference type="AlphaFoldDB" id="A0A433P992"/>
<reference evidence="2 3" key="1">
    <citation type="journal article" date="2018" name="New Phytol.">
        <title>Phylogenomics of Endogonaceae and evolution of mycorrhizas within Mucoromycota.</title>
        <authorList>
            <person name="Chang Y."/>
            <person name="Desiro A."/>
            <person name="Na H."/>
            <person name="Sandor L."/>
            <person name="Lipzen A."/>
            <person name="Clum A."/>
            <person name="Barry K."/>
            <person name="Grigoriev I.V."/>
            <person name="Martin F.M."/>
            <person name="Stajich J.E."/>
            <person name="Smith M.E."/>
            <person name="Bonito G."/>
            <person name="Spatafora J.W."/>
        </authorList>
    </citation>
    <scope>NUCLEOTIDE SEQUENCE [LARGE SCALE GENOMIC DNA]</scope>
    <source>
        <strain evidence="2 3">AD002</strain>
    </source>
</reference>
<dbReference type="EMBL" id="RBNJ01028186">
    <property type="protein sequence ID" value="RUS14055.1"/>
    <property type="molecule type" value="Genomic_DNA"/>
</dbReference>
<name>A0A433P992_9FUNG</name>
<feature type="region of interest" description="Disordered" evidence="1">
    <location>
        <begin position="1"/>
        <end position="25"/>
    </location>
</feature>
<dbReference type="Proteomes" id="UP000274822">
    <property type="component" value="Unassembled WGS sequence"/>
</dbReference>
<organism evidence="2 3">
    <name type="scientific">Jimgerdemannia flammicorona</name>
    <dbReference type="NCBI Taxonomy" id="994334"/>
    <lineage>
        <taxon>Eukaryota</taxon>
        <taxon>Fungi</taxon>
        <taxon>Fungi incertae sedis</taxon>
        <taxon>Mucoromycota</taxon>
        <taxon>Mucoromycotina</taxon>
        <taxon>Endogonomycetes</taxon>
        <taxon>Endogonales</taxon>
        <taxon>Endogonaceae</taxon>
        <taxon>Jimgerdemannia</taxon>
    </lineage>
</organism>
<evidence type="ECO:0000256" key="1">
    <source>
        <dbReference type="SAM" id="MobiDB-lite"/>
    </source>
</evidence>
<protein>
    <recommendedName>
        <fullName evidence="4">Adhesin domain-containing protein</fullName>
    </recommendedName>
</protein>
<keyword evidence="3" id="KW-1185">Reference proteome</keyword>
<accession>A0A433P992</accession>
<comment type="caution">
    <text evidence="2">The sequence shown here is derived from an EMBL/GenBank/DDBJ whole genome shotgun (WGS) entry which is preliminary data.</text>
</comment>